<proteinExistence type="predicted"/>
<comment type="caution">
    <text evidence="1">The sequence shown here is derived from an EMBL/GenBank/DDBJ whole genome shotgun (WGS) entry which is preliminary data.</text>
</comment>
<accession>A0A4C1SXF2</accession>
<keyword evidence="2" id="KW-1185">Reference proteome</keyword>
<reference evidence="1 2" key="1">
    <citation type="journal article" date="2019" name="Commun. Biol.">
        <title>The bagworm genome reveals a unique fibroin gene that provides high tensile strength.</title>
        <authorList>
            <person name="Kono N."/>
            <person name="Nakamura H."/>
            <person name="Ohtoshi R."/>
            <person name="Tomita M."/>
            <person name="Numata K."/>
            <person name="Arakawa K."/>
        </authorList>
    </citation>
    <scope>NUCLEOTIDE SEQUENCE [LARGE SCALE GENOMIC DNA]</scope>
</reference>
<dbReference type="EMBL" id="BGZK01004099">
    <property type="protein sequence ID" value="GBP06869.1"/>
    <property type="molecule type" value="Genomic_DNA"/>
</dbReference>
<sequence length="89" mass="10113">MTLLTKAYRTTSTAALPVLASVLPAEYEVIIAGRVDAERDNLTRTKIGVLRWPVKDEMVELGQKRWNEESLGRELYRYFLDALVRLSSG</sequence>
<dbReference type="AlphaFoldDB" id="A0A4C1SXF2"/>
<gene>
    <name evidence="1" type="ORF">EVAR_62949_1</name>
</gene>
<protein>
    <submittedName>
        <fullName evidence="1">Uncharacterized protein</fullName>
    </submittedName>
</protein>
<name>A0A4C1SXF2_EUMVA</name>
<dbReference type="OrthoDB" id="7382669at2759"/>
<dbReference type="Proteomes" id="UP000299102">
    <property type="component" value="Unassembled WGS sequence"/>
</dbReference>
<organism evidence="1 2">
    <name type="scientific">Eumeta variegata</name>
    <name type="common">Bagworm moth</name>
    <name type="synonym">Eumeta japonica</name>
    <dbReference type="NCBI Taxonomy" id="151549"/>
    <lineage>
        <taxon>Eukaryota</taxon>
        <taxon>Metazoa</taxon>
        <taxon>Ecdysozoa</taxon>
        <taxon>Arthropoda</taxon>
        <taxon>Hexapoda</taxon>
        <taxon>Insecta</taxon>
        <taxon>Pterygota</taxon>
        <taxon>Neoptera</taxon>
        <taxon>Endopterygota</taxon>
        <taxon>Lepidoptera</taxon>
        <taxon>Glossata</taxon>
        <taxon>Ditrysia</taxon>
        <taxon>Tineoidea</taxon>
        <taxon>Psychidae</taxon>
        <taxon>Oiketicinae</taxon>
        <taxon>Eumeta</taxon>
    </lineage>
</organism>
<evidence type="ECO:0000313" key="2">
    <source>
        <dbReference type="Proteomes" id="UP000299102"/>
    </source>
</evidence>
<evidence type="ECO:0000313" key="1">
    <source>
        <dbReference type="EMBL" id="GBP06869.1"/>
    </source>
</evidence>